<proteinExistence type="predicted"/>
<gene>
    <name evidence="1" type="ORF">QR680_010527</name>
</gene>
<reference evidence="1" key="1">
    <citation type="submission" date="2023-06" db="EMBL/GenBank/DDBJ databases">
        <title>Genomic analysis of the entomopathogenic nematode Steinernema hermaphroditum.</title>
        <authorList>
            <person name="Schwarz E.M."/>
            <person name="Heppert J.K."/>
            <person name="Baniya A."/>
            <person name="Schwartz H.T."/>
            <person name="Tan C.-H."/>
            <person name="Antoshechkin I."/>
            <person name="Sternberg P.W."/>
            <person name="Goodrich-Blair H."/>
            <person name="Dillman A.R."/>
        </authorList>
    </citation>
    <scope>NUCLEOTIDE SEQUENCE</scope>
    <source>
        <strain evidence="1">PS9179</strain>
        <tissue evidence="1">Whole animal</tissue>
    </source>
</reference>
<sequence length="329" mass="37262">MARLISKESVKVTIANCEQKGLEVLLQSMVESTSIRHFIWKTCWFGGHPSINMLLESNKKVTIIPIPKVPVLLLQLKKLSQSKMENVEKQNQVPAVHPPVMQAYLTALPAEMIHKIMEYLGEQDLASFCEALREPIPMSILEKRNTILVAQTEYYQLCRAGELCVTVDEPIRPFTKIVIVGSPWKPRADENGTQFLMPSEVIALVNQHLKGAVKELVIVGLTRNDWSLARLIRAIKNITDLRICNIQEDVAGLIEALKSIISFPTLSVVIIQRFKHSGVDELIRFIIGQDHIRVLRWELTNDKPPSVRSETIDMANECRKEVTIVPFSK</sequence>
<dbReference type="EMBL" id="JAUCMV010000001">
    <property type="protein sequence ID" value="KAK0427985.1"/>
    <property type="molecule type" value="Genomic_DNA"/>
</dbReference>
<comment type="caution">
    <text evidence="1">The sequence shown here is derived from an EMBL/GenBank/DDBJ whole genome shotgun (WGS) entry which is preliminary data.</text>
</comment>
<accession>A0AA39MBZ4</accession>
<evidence type="ECO:0000313" key="1">
    <source>
        <dbReference type="EMBL" id="KAK0427985.1"/>
    </source>
</evidence>
<keyword evidence="2" id="KW-1185">Reference proteome</keyword>
<organism evidence="1 2">
    <name type="scientific">Steinernema hermaphroditum</name>
    <dbReference type="NCBI Taxonomy" id="289476"/>
    <lineage>
        <taxon>Eukaryota</taxon>
        <taxon>Metazoa</taxon>
        <taxon>Ecdysozoa</taxon>
        <taxon>Nematoda</taxon>
        <taxon>Chromadorea</taxon>
        <taxon>Rhabditida</taxon>
        <taxon>Tylenchina</taxon>
        <taxon>Panagrolaimomorpha</taxon>
        <taxon>Strongyloidoidea</taxon>
        <taxon>Steinernematidae</taxon>
        <taxon>Steinernema</taxon>
    </lineage>
</organism>
<evidence type="ECO:0000313" key="2">
    <source>
        <dbReference type="Proteomes" id="UP001175271"/>
    </source>
</evidence>
<name>A0AA39MBZ4_9BILA</name>
<evidence type="ECO:0008006" key="3">
    <source>
        <dbReference type="Google" id="ProtNLM"/>
    </source>
</evidence>
<dbReference type="Proteomes" id="UP001175271">
    <property type="component" value="Unassembled WGS sequence"/>
</dbReference>
<dbReference type="AlphaFoldDB" id="A0AA39MBZ4"/>
<protein>
    <recommendedName>
        <fullName evidence="3">F-box domain-containing protein</fullName>
    </recommendedName>
</protein>